<dbReference type="Pfam" id="PF00528">
    <property type="entry name" value="BPD_transp_1"/>
    <property type="match status" value="1"/>
</dbReference>
<reference evidence="9 10" key="1">
    <citation type="submission" date="2018-11" db="EMBL/GenBank/DDBJ databases">
        <authorList>
            <person name="Criscuolo A."/>
        </authorList>
    </citation>
    <scope>NUCLEOTIDE SEQUENCE [LARGE SCALE GENOMIC DNA]</scope>
    <source>
        <strain evidence="9">ATB-66</strain>
    </source>
</reference>
<feature type="transmembrane region" description="Helical" evidence="6">
    <location>
        <begin position="129"/>
        <end position="150"/>
    </location>
</feature>
<comment type="function">
    <text evidence="7">Part of the binding-protein-dependent transport system for phosphate; probably responsible for the translocation of the substrate across the membrane.</text>
</comment>
<comment type="subcellular location">
    <subcellularLocation>
        <location evidence="6">Cell membrane</location>
        <topology evidence="6">Multi-pass membrane protein</topology>
    </subcellularLocation>
    <subcellularLocation>
        <location evidence="1">Membrane</location>
        <topology evidence="1">Multi-pass membrane protein</topology>
    </subcellularLocation>
</comment>
<feature type="transmembrane region" description="Helical" evidence="6">
    <location>
        <begin position="28"/>
        <end position="52"/>
    </location>
</feature>
<keyword evidence="4 6" id="KW-1133">Transmembrane helix</keyword>
<dbReference type="PANTHER" id="PTHR42727">
    <property type="entry name" value="PHOSPHATE TRANSPORT SYSTEM PERMEASE PROTEIN"/>
    <property type="match status" value="1"/>
</dbReference>
<dbReference type="NCBIfam" id="TIGR02138">
    <property type="entry name" value="phosphate_pstC"/>
    <property type="match status" value="1"/>
</dbReference>
<dbReference type="GO" id="GO:0005315">
    <property type="term" value="F:phosphate transmembrane transporter activity"/>
    <property type="evidence" value="ECO:0007669"/>
    <property type="project" value="InterPro"/>
</dbReference>
<feature type="transmembrane region" description="Helical" evidence="6">
    <location>
        <begin position="95"/>
        <end position="117"/>
    </location>
</feature>
<dbReference type="GO" id="GO:0005886">
    <property type="term" value="C:plasma membrane"/>
    <property type="evidence" value="ECO:0007669"/>
    <property type="project" value="UniProtKB-SubCell"/>
</dbReference>
<dbReference type="Proteomes" id="UP000270468">
    <property type="component" value="Unassembled WGS sequence"/>
</dbReference>
<evidence type="ECO:0000256" key="2">
    <source>
        <dbReference type="ARBA" id="ARBA00022448"/>
    </source>
</evidence>
<evidence type="ECO:0000256" key="4">
    <source>
        <dbReference type="ARBA" id="ARBA00022989"/>
    </source>
</evidence>
<evidence type="ECO:0000256" key="5">
    <source>
        <dbReference type="ARBA" id="ARBA00023136"/>
    </source>
</evidence>
<keyword evidence="10" id="KW-1185">Reference proteome</keyword>
<evidence type="ECO:0000313" key="10">
    <source>
        <dbReference type="Proteomes" id="UP000270468"/>
    </source>
</evidence>
<evidence type="ECO:0000256" key="7">
    <source>
        <dbReference type="RuleBase" id="RU363054"/>
    </source>
</evidence>
<evidence type="ECO:0000313" key="9">
    <source>
        <dbReference type="EMBL" id="VDC28082.1"/>
    </source>
</evidence>
<accession>A0A3P5X9Y7</accession>
<evidence type="ECO:0000256" key="1">
    <source>
        <dbReference type="ARBA" id="ARBA00004141"/>
    </source>
</evidence>
<dbReference type="AlphaFoldDB" id="A0A3P5X9Y7"/>
<keyword evidence="3 6" id="KW-0812">Transmembrane</keyword>
<dbReference type="InterPro" id="IPR035906">
    <property type="entry name" value="MetI-like_sf"/>
</dbReference>
<evidence type="ECO:0000259" key="8">
    <source>
        <dbReference type="PROSITE" id="PS50928"/>
    </source>
</evidence>
<keyword evidence="5 6" id="KW-0472">Membrane</keyword>
<protein>
    <recommendedName>
        <fullName evidence="7">Phosphate transport system permease protein</fullName>
    </recommendedName>
</protein>
<keyword evidence="7" id="KW-0592">Phosphate transport</keyword>
<gene>
    <name evidence="9" type="primary">pstC</name>
    <name evidence="9" type="ORF">FILTAD_01703</name>
</gene>
<comment type="similarity">
    <text evidence="7">Belongs to the binding-protein-dependent transport system permease family. CysTW subfamily.</text>
</comment>
<dbReference type="GO" id="GO:0006817">
    <property type="term" value="P:phosphate ion transport"/>
    <property type="evidence" value="ECO:0007669"/>
    <property type="project" value="UniProtKB-KW"/>
</dbReference>
<keyword evidence="2 6" id="KW-0813">Transport</keyword>
<proteinExistence type="inferred from homology"/>
<keyword evidence="7" id="KW-1003">Cell membrane</keyword>
<dbReference type="Gene3D" id="1.10.3720.10">
    <property type="entry name" value="MetI-like"/>
    <property type="match status" value="1"/>
</dbReference>
<sequence>MSSIQPSEKMRTRDVIAAAKKRERFGKLVPHILLVVTSLTVLATLGIVYTLLKETFIFFTHINVSDFVFGTEWAPFSNGSPAFGVLPLLIGTLKIALVALLIAVPVGLACAIFLSEYASPKVKKIIKPIIELLAGIPTIVYGFFALTFVTPFLQTLIPSLKLFNALSAGIVVGIMILPMIVSLSEDALSAVPATFREGAYALGSTRFETAIKVVIPAAVSGIASSIILAASRAVGETMIVSLAAGSTPAFNLDLTGSIQTMTSYIVQVATGDAGYGTTIYYSIYAVGFMLFLFTFLMNRTALYVKTKFREDY</sequence>
<organism evidence="9 10">
    <name type="scientific">Filibacter tadaridae</name>
    <dbReference type="NCBI Taxonomy" id="2483811"/>
    <lineage>
        <taxon>Bacteria</taxon>
        <taxon>Bacillati</taxon>
        <taxon>Bacillota</taxon>
        <taxon>Bacilli</taxon>
        <taxon>Bacillales</taxon>
        <taxon>Caryophanaceae</taxon>
        <taxon>Filibacter</taxon>
    </lineage>
</organism>
<feature type="transmembrane region" description="Helical" evidence="6">
    <location>
        <begin position="162"/>
        <end position="181"/>
    </location>
</feature>
<dbReference type="PROSITE" id="PS50928">
    <property type="entry name" value="ABC_TM1"/>
    <property type="match status" value="1"/>
</dbReference>
<dbReference type="PANTHER" id="PTHR42727:SF1">
    <property type="entry name" value="PHOSPHATE TRANSPORT SYSTEM PERMEASE"/>
    <property type="match status" value="1"/>
</dbReference>
<feature type="transmembrane region" description="Helical" evidence="6">
    <location>
        <begin position="279"/>
        <end position="297"/>
    </location>
</feature>
<evidence type="ECO:0000256" key="6">
    <source>
        <dbReference type="RuleBase" id="RU363032"/>
    </source>
</evidence>
<dbReference type="InterPro" id="IPR011864">
    <property type="entry name" value="Phosphate_PstC"/>
</dbReference>
<dbReference type="EMBL" id="UXAV01000041">
    <property type="protein sequence ID" value="VDC28082.1"/>
    <property type="molecule type" value="Genomic_DNA"/>
</dbReference>
<name>A0A3P5X9Y7_9BACL</name>
<dbReference type="SUPFAM" id="SSF161098">
    <property type="entry name" value="MetI-like"/>
    <property type="match status" value="1"/>
</dbReference>
<dbReference type="InterPro" id="IPR000515">
    <property type="entry name" value="MetI-like"/>
</dbReference>
<feature type="domain" description="ABC transmembrane type-1" evidence="8">
    <location>
        <begin position="89"/>
        <end position="301"/>
    </location>
</feature>
<evidence type="ECO:0000256" key="3">
    <source>
        <dbReference type="ARBA" id="ARBA00022692"/>
    </source>
</evidence>
<feature type="transmembrane region" description="Helical" evidence="6">
    <location>
        <begin position="213"/>
        <end position="234"/>
    </location>
</feature>
<dbReference type="CDD" id="cd06261">
    <property type="entry name" value="TM_PBP2"/>
    <property type="match status" value="1"/>
</dbReference>